<gene>
    <name evidence="3" type="ORF">QBC34DRAFT_441924</name>
</gene>
<comment type="caution">
    <text evidence="3">The sequence shown here is derived from an EMBL/GenBank/DDBJ whole genome shotgun (WGS) entry which is preliminary data.</text>
</comment>
<protein>
    <submittedName>
        <fullName evidence="3">Integral membrane protein</fullName>
    </submittedName>
</protein>
<feature type="chain" id="PRO_5043776504" evidence="2">
    <location>
        <begin position="22"/>
        <end position="175"/>
    </location>
</feature>
<keyword evidence="4" id="KW-1185">Reference proteome</keyword>
<keyword evidence="1" id="KW-0812">Transmembrane</keyword>
<dbReference type="EMBL" id="MU865968">
    <property type="protein sequence ID" value="KAK4445193.1"/>
    <property type="molecule type" value="Genomic_DNA"/>
</dbReference>
<feature type="signal peptide" evidence="2">
    <location>
        <begin position="1"/>
        <end position="21"/>
    </location>
</feature>
<accession>A0AAV9G9V3</accession>
<evidence type="ECO:0000313" key="4">
    <source>
        <dbReference type="Proteomes" id="UP001321760"/>
    </source>
</evidence>
<reference evidence="3" key="1">
    <citation type="journal article" date="2023" name="Mol. Phylogenet. Evol.">
        <title>Genome-scale phylogeny and comparative genomics of the fungal order Sordariales.</title>
        <authorList>
            <person name="Hensen N."/>
            <person name="Bonometti L."/>
            <person name="Westerberg I."/>
            <person name="Brannstrom I.O."/>
            <person name="Guillou S."/>
            <person name="Cros-Aarteil S."/>
            <person name="Calhoun S."/>
            <person name="Haridas S."/>
            <person name="Kuo A."/>
            <person name="Mondo S."/>
            <person name="Pangilinan J."/>
            <person name="Riley R."/>
            <person name="LaButti K."/>
            <person name="Andreopoulos B."/>
            <person name="Lipzen A."/>
            <person name="Chen C."/>
            <person name="Yan M."/>
            <person name="Daum C."/>
            <person name="Ng V."/>
            <person name="Clum A."/>
            <person name="Steindorff A."/>
            <person name="Ohm R.A."/>
            <person name="Martin F."/>
            <person name="Silar P."/>
            <person name="Natvig D.O."/>
            <person name="Lalanne C."/>
            <person name="Gautier V."/>
            <person name="Ament-Velasquez S.L."/>
            <person name="Kruys A."/>
            <person name="Hutchinson M.I."/>
            <person name="Powell A.J."/>
            <person name="Barry K."/>
            <person name="Miller A.N."/>
            <person name="Grigoriev I.V."/>
            <person name="Debuchy R."/>
            <person name="Gladieux P."/>
            <person name="Hiltunen Thoren M."/>
            <person name="Johannesson H."/>
        </authorList>
    </citation>
    <scope>NUCLEOTIDE SEQUENCE</scope>
    <source>
        <strain evidence="3">PSN243</strain>
    </source>
</reference>
<keyword evidence="1" id="KW-1133">Transmembrane helix</keyword>
<reference evidence="3" key="2">
    <citation type="submission" date="2023-05" db="EMBL/GenBank/DDBJ databases">
        <authorList>
            <consortium name="Lawrence Berkeley National Laboratory"/>
            <person name="Steindorff A."/>
            <person name="Hensen N."/>
            <person name="Bonometti L."/>
            <person name="Westerberg I."/>
            <person name="Brannstrom I.O."/>
            <person name="Guillou S."/>
            <person name="Cros-Aarteil S."/>
            <person name="Calhoun S."/>
            <person name="Haridas S."/>
            <person name="Kuo A."/>
            <person name="Mondo S."/>
            <person name="Pangilinan J."/>
            <person name="Riley R."/>
            <person name="Labutti K."/>
            <person name="Andreopoulos B."/>
            <person name="Lipzen A."/>
            <person name="Chen C."/>
            <person name="Yanf M."/>
            <person name="Daum C."/>
            <person name="Ng V."/>
            <person name="Clum A."/>
            <person name="Ohm R."/>
            <person name="Martin F."/>
            <person name="Silar P."/>
            <person name="Natvig D."/>
            <person name="Lalanne C."/>
            <person name="Gautier V."/>
            <person name="Ament-Velasquez S.L."/>
            <person name="Kruys A."/>
            <person name="Hutchinson M.I."/>
            <person name="Powell A.J."/>
            <person name="Barry K."/>
            <person name="Miller A.N."/>
            <person name="Grigoriev I.V."/>
            <person name="Debuchy R."/>
            <person name="Gladieux P."/>
            <person name="Thoren M.H."/>
            <person name="Johannesson H."/>
        </authorList>
    </citation>
    <scope>NUCLEOTIDE SEQUENCE</scope>
    <source>
        <strain evidence="3">PSN243</strain>
    </source>
</reference>
<evidence type="ECO:0000256" key="1">
    <source>
        <dbReference type="SAM" id="Phobius"/>
    </source>
</evidence>
<keyword evidence="1" id="KW-0472">Membrane</keyword>
<keyword evidence="2" id="KW-0732">Signal</keyword>
<evidence type="ECO:0000313" key="3">
    <source>
        <dbReference type="EMBL" id="KAK4445193.1"/>
    </source>
</evidence>
<name>A0AAV9G9V3_9PEZI</name>
<organism evidence="3 4">
    <name type="scientific">Podospora aff. communis PSN243</name>
    <dbReference type="NCBI Taxonomy" id="3040156"/>
    <lineage>
        <taxon>Eukaryota</taxon>
        <taxon>Fungi</taxon>
        <taxon>Dikarya</taxon>
        <taxon>Ascomycota</taxon>
        <taxon>Pezizomycotina</taxon>
        <taxon>Sordariomycetes</taxon>
        <taxon>Sordariomycetidae</taxon>
        <taxon>Sordariales</taxon>
        <taxon>Podosporaceae</taxon>
        <taxon>Podospora</taxon>
    </lineage>
</organism>
<dbReference type="AlphaFoldDB" id="A0AAV9G9V3"/>
<proteinExistence type="predicted"/>
<sequence length="175" mass="19682">MAMGMATTVLRLAPLLLTTSSLNFSYNQYLFLDPFLHLPPSHQSTTNQTLRRYVHRQFPSGLVAILALYPLTWATAIINLTSGSRLLPHIAPLDVIPRRWYTAGLLFNAGHMLWAPKAKGLMQEIGGLGEYADRPRIGEKDERDEVGLLKEWLGLHVWRSVLADFPGWVVSGWGF</sequence>
<dbReference type="Proteomes" id="UP001321760">
    <property type="component" value="Unassembled WGS sequence"/>
</dbReference>
<feature type="transmembrane region" description="Helical" evidence="1">
    <location>
        <begin position="58"/>
        <end position="80"/>
    </location>
</feature>
<evidence type="ECO:0000256" key="2">
    <source>
        <dbReference type="SAM" id="SignalP"/>
    </source>
</evidence>